<dbReference type="PANTHER" id="PTHR32063:SF0">
    <property type="entry name" value="SWARMING MOTILITY PROTEIN SWRC"/>
    <property type="match status" value="1"/>
</dbReference>
<sequence length="1023" mass="112306">MLDFLLKRNKAVIVLWLILIAFGSYACFVIPKEQAPSAEVPYILVNTVLGGISAKDSAKFLSQQLEDSLRSIEHLKEITSQSMENTSHILMEFDFGFDSAKAIASIRDELDKVMNKLPNNTFRPTIKRISTELIPVVAVVVSSDLGTEETLKIASKLQKRLNSLPNVLSTKMIGKRNTIVEITVDPKMLMAYNISMHNIVQTLTQNNILIPSGSFPGTEYSISVNGLVEQVNKIKELPVLAHGDSLLTIGDVAKVETVLEKEKSISRINGVDTIVVEVSKMIGKNLLETIQQVNAEVISLKRTLSEGVRISIEFDTSKEVTEVLIDLKNNVILTTILVVGVMAIYIGWKIAFMTAFTIPGSLLVGVLLIYVMGFTMNIVVLFSLIMSIGMIVDAAVIVNEYADRKMLVGLSPTLAYRAAAAKMFWPVLSSTGTTLIVLVPLLFWPGLAGKFMKFLPITLIFTLSASVVMSIVFTPVLGSMIGTPSTSDPDKIKRIAAIDSGDASAMSGIHAKYYKLLDKFLDYPKTLITSILMIVLLGIVGYWFFGKGFQFLPNVDPKSTTVLIKASDNLTLKQKRQIVESAEEKICSLPGIKTCYTTIGTLDNDAIGKIQIELIDWKKRRTVREINSEVEEKIASIEGIQFELLIQRDGPIQEKPIKIAVSGTSYENVRHGAMVIKSLITNIKGATSITDDAITEKLGWSIVIDKKKASLYGVDTATIGHYVMLATKGALVGEYRGDDYDEKLDILLVLPEKERNVASVMNMMIPSHNGLVPLSSFLTIKPENKVTSVKRVNSDPTIHIHADVLPGFLAHNIVSTLEKAIKNRPELSSLSIRFKGEQQEQEETSRFLLVAFVASVFCMILILLLQFNSFYQVFIIIAAVVLSTGGVILGLLITHQPFIVVMSGIGIISLAGIVVNNNILLIDAYNDYASESEDKKHSIMRAALSRFRPILLTSGTTVLGLLPMVGCITIDFINFGITYGAPATQWWQSLSTTVAGGLSFTTILTLFLTPALLMLMPDKPKTK</sequence>
<dbReference type="Pfam" id="PF00873">
    <property type="entry name" value="ACR_tran"/>
    <property type="match status" value="1"/>
</dbReference>
<evidence type="ECO:0000313" key="2">
    <source>
        <dbReference type="EMBL" id="AHX11141.1"/>
    </source>
</evidence>
<dbReference type="PANTHER" id="PTHR32063">
    <property type="match status" value="1"/>
</dbReference>
<dbReference type="Gene3D" id="3.30.70.1320">
    <property type="entry name" value="Multidrug efflux transporter AcrB pore domain like"/>
    <property type="match status" value="1"/>
</dbReference>
<accession>X5H3K8</accession>
<dbReference type="EMBL" id="CP007481">
    <property type="protein sequence ID" value="AHX11141.1"/>
    <property type="molecule type" value="Genomic_DNA"/>
</dbReference>
<feature type="transmembrane region" description="Helical" evidence="1">
    <location>
        <begin position="993"/>
        <end position="1015"/>
    </location>
</feature>
<protein>
    <submittedName>
        <fullName evidence="2">AcrB/AcrD/AcrF family protein</fullName>
    </submittedName>
</protein>
<dbReference type="Gene3D" id="3.30.70.1430">
    <property type="entry name" value="Multidrug efflux transporter AcrB pore domain"/>
    <property type="match status" value="2"/>
</dbReference>
<dbReference type="HOGENOM" id="CLU_002755_1_2_5"/>
<dbReference type="Gene3D" id="3.30.2090.10">
    <property type="entry name" value="Multidrug efflux transporter AcrB TolC docking domain, DN and DC subdomains"/>
    <property type="match status" value="2"/>
</dbReference>
<feature type="transmembrane region" description="Helical" evidence="1">
    <location>
        <begin position="455"/>
        <end position="477"/>
    </location>
</feature>
<dbReference type="Gene3D" id="3.30.70.1440">
    <property type="entry name" value="Multidrug efflux transporter AcrB pore domain"/>
    <property type="match status" value="1"/>
</dbReference>
<feature type="transmembrane region" description="Helical" evidence="1">
    <location>
        <begin position="378"/>
        <end position="402"/>
    </location>
</feature>
<dbReference type="SUPFAM" id="SSF82693">
    <property type="entry name" value="Multidrug efflux transporter AcrB pore domain, PN1, PN2, PC1 and PC2 subdomains"/>
    <property type="match status" value="2"/>
</dbReference>
<evidence type="ECO:0000256" key="1">
    <source>
        <dbReference type="SAM" id="Phobius"/>
    </source>
</evidence>
<dbReference type="SUPFAM" id="SSF82714">
    <property type="entry name" value="Multidrug efflux transporter AcrB TolC docking domain, DN and DC subdomains"/>
    <property type="match status" value="1"/>
</dbReference>
<keyword evidence="1" id="KW-0472">Membrane</keyword>
<dbReference type="Proteomes" id="UP000023755">
    <property type="component" value="Chromosome"/>
</dbReference>
<keyword evidence="1" id="KW-0812">Transmembrane</keyword>
<gene>
    <name evidence="2" type="ORF">NHE_0176</name>
</gene>
<dbReference type="OrthoDB" id="9798415at2"/>
<dbReference type="PRINTS" id="PR00702">
    <property type="entry name" value="ACRIFLAVINRP"/>
</dbReference>
<feature type="transmembrane region" description="Helical" evidence="1">
    <location>
        <begin position="847"/>
        <end position="866"/>
    </location>
</feature>
<dbReference type="AlphaFoldDB" id="X5H3K8"/>
<keyword evidence="3" id="KW-1185">Reference proteome</keyword>
<dbReference type="InterPro" id="IPR027463">
    <property type="entry name" value="AcrB_DN_DC_subdom"/>
</dbReference>
<name>X5H3K8_9RICK</name>
<dbReference type="GO" id="GO:0005886">
    <property type="term" value="C:plasma membrane"/>
    <property type="evidence" value="ECO:0007669"/>
    <property type="project" value="TreeGrafter"/>
</dbReference>
<evidence type="ECO:0000313" key="3">
    <source>
        <dbReference type="Proteomes" id="UP000023755"/>
    </source>
</evidence>
<feature type="transmembrane region" description="Helical" evidence="1">
    <location>
        <begin position="355"/>
        <end position="372"/>
    </location>
</feature>
<dbReference type="SUPFAM" id="SSF82866">
    <property type="entry name" value="Multidrug efflux transporter AcrB transmembrane domain"/>
    <property type="match status" value="2"/>
</dbReference>
<organism evidence="2 3">
    <name type="scientific">Neorickettsia helminthoeca str. Oregon</name>
    <dbReference type="NCBI Taxonomy" id="1286528"/>
    <lineage>
        <taxon>Bacteria</taxon>
        <taxon>Pseudomonadati</taxon>
        <taxon>Pseudomonadota</taxon>
        <taxon>Alphaproteobacteria</taxon>
        <taxon>Rickettsiales</taxon>
        <taxon>Anaplasmataceae</taxon>
        <taxon>Neorickettsia</taxon>
    </lineage>
</organism>
<dbReference type="RefSeq" id="WP_038558914.1">
    <property type="nucleotide sequence ID" value="NZ_CP007481.1"/>
</dbReference>
<proteinExistence type="predicted"/>
<reference evidence="2 3" key="1">
    <citation type="submission" date="2014-03" db="EMBL/GenBank/DDBJ databases">
        <title>Sequencing and Comparison of Genomes and Transcriptome Profiles of Human Ehrlichiosis Agents.</title>
        <authorList>
            <person name="Lin M."/>
            <person name="Daugherty S.C."/>
            <person name="Nagaraj S."/>
            <person name="Cheng Z."/>
            <person name="Xiong Q."/>
            <person name="Lin F.-Y."/>
            <person name="Sengamalay N."/>
            <person name="Ott S."/>
            <person name="Godinez A."/>
            <person name="Tallon L.J."/>
            <person name="Sadzewicz L."/>
            <person name="Fraser C.M."/>
            <person name="Dunning Hotopp J.C."/>
            <person name="Rikihisa Y."/>
        </authorList>
    </citation>
    <scope>NUCLEOTIDE SEQUENCE [LARGE SCALE GENOMIC DNA]</scope>
    <source>
        <strain evidence="2 3">Oregon</strain>
    </source>
</reference>
<dbReference type="Gene3D" id="1.20.1640.10">
    <property type="entry name" value="Multidrug efflux transporter AcrB transmembrane domain"/>
    <property type="match status" value="2"/>
</dbReference>
<feature type="transmembrane region" description="Helical" evidence="1">
    <location>
        <begin position="423"/>
        <end position="443"/>
    </location>
</feature>
<feature type="transmembrane region" description="Helical" evidence="1">
    <location>
        <begin position="899"/>
        <end position="922"/>
    </location>
</feature>
<feature type="transmembrane region" description="Helical" evidence="1">
    <location>
        <begin position="331"/>
        <end position="348"/>
    </location>
</feature>
<dbReference type="GO" id="GO:0042910">
    <property type="term" value="F:xenobiotic transmembrane transporter activity"/>
    <property type="evidence" value="ECO:0007669"/>
    <property type="project" value="TreeGrafter"/>
</dbReference>
<keyword evidence="1" id="KW-1133">Transmembrane helix</keyword>
<feature type="transmembrane region" description="Helical" evidence="1">
    <location>
        <begin position="873"/>
        <end position="893"/>
    </location>
</feature>
<feature type="transmembrane region" description="Helical" evidence="1">
    <location>
        <begin position="526"/>
        <end position="545"/>
    </location>
</feature>
<dbReference type="PROSITE" id="PS51257">
    <property type="entry name" value="PROKAR_LIPOPROTEIN"/>
    <property type="match status" value="1"/>
</dbReference>
<dbReference type="KEGG" id="nhm:NHE_0176"/>
<dbReference type="InterPro" id="IPR001036">
    <property type="entry name" value="Acrflvin-R"/>
</dbReference>
<feature type="transmembrane region" description="Helical" evidence="1">
    <location>
        <begin position="950"/>
        <end position="973"/>
    </location>
</feature>
<dbReference type="STRING" id="1286528.NHE_0176"/>